<gene>
    <name evidence="7" type="primary">rsmB</name>
    <name evidence="7" type="ORF">Pan241w_42900</name>
</gene>
<dbReference type="EMBL" id="CP036269">
    <property type="protein sequence ID" value="QDT44182.1"/>
    <property type="molecule type" value="Genomic_DNA"/>
</dbReference>
<evidence type="ECO:0000256" key="5">
    <source>
        <dbReference type="PROSITE-ProRule" id="PRU01023"/>
    </source>
</evidence>
<dbReference type="InterPro" id="IPR035926">
    <property type="entry name" value="NusB-like_sf"/>
</dbReference>
<evidence type="ECO:0000256" key="4">
    <source>
        <dbReference type="ARBA" id="ARBA00022884"/>
    </source>
</evidence>
<dbReference type="NCBIfam" id="NF011494">
    <property type="entry name" value="PRK14902.1"/>
    <property type="match status" value="1"/>
</dbReference>
<dbReference type="AlphaFoldDB" id="A0A517RK08"/>
<evidence type="ECO:0000313" key="8">
    <source>
        <dbReference type="Proteomes" id="UP000317171"/>
    </source>
</evidence>
<organism evidence="7 8">
    <name type="scientific">Gimesia alba</name>
    <dbReference type="NCBI Taxonomy" id="2527973"/>
    <lineage>
        <taxon>Bacteria</taxon>
        <taxon>Pseudomonadati</taxon>
        <taxon>Planctomycetota</taxon>
        <taxon>Planctomycetia</taxon>
        <taxon>Planctomycetales</taxon>
        <taxon>Planctomycetaceae</taxon>
        <taxon>Gimesia</taxon>
    </lineage>
</organism>
<comment type="caution">
    <text evidence="5">Lacks conserved residue(s) required for the propagation of feature annotation.</text>
</comment>
<dbReference type="InterPro" id="IPR029063">
    <property type="entry name" value="SAM-dependent_MTases_sf"/>
</dbReference>
<dbReference type="PROSITE" id="PS51686">
    <property type="entry name" value="SAM_MT_RSMB_NOP"/>
    <property type="match status" value="1"/>
</dbReference>
<dbReference type="PRINTS" id="PR02008">
    <property type="entry name" value="RCMTFAMILY"/>
</dbReference>
<evidence type="ECO:0000313" key="7">
    <source>
        <dbReference type="EMBL" id="QDT44182.1"/>
    </source>
</evidence>
<keyword evidence="2 5" id="KW-0808">Transferase</keyword>
<dbReference type="Pfam" id="PF22458">
    <property type="entry name" value="RsmF-B_ferredox"/>
    <property type="match status" value="1"/>
</dbReference>
<feature type="active site" description="Nucleophile" evidence="5">
    <location>
        <position position="437"/>
    </location>
</feature>
<dbReference type="GO" id="GO:0008173">
    <property type="term" value="F:RNA methyltransferase activity"/>
    <property type="evidence" value="ECO:0007669"/>
    <property type="project" value="InterPro"/>
</dbReference>
<dbReference type="InterPro" id="IPR006027">
    <property type="entry name" value="NusB_RsmB_TIM44"/>
</dbReference>
<dbReference type="GO" id="GO:0006355">
    <property type="term" value="P:regulation of DNA-templated transcription"/>
    <property type="evidence" value="ECO:0007669"/>
    <property type="project" value="InterPro"/>
</dbReference>
<dbReference type="Gene3D" id="1.10.940.10">
    <property type="entry name" value="NusB-like"/>
    <property type="match status" value="1"/>
</dbReference>
<keyword evidence="8" id="KW-1185">Reference proteome</keyword>
<proteinExistence type="inferred from homology"/>
<sequence>MWSVIVKKKNVWKQNTSSTAPESDPESLPLPRFFRSARELAFFLLEEYRLNSQFISDSLQRWERRIDLSSKDRRLATEISIGVIRRQLTLDTLIESQLTRPREKVEAPLWTLLQTGVYQLVILDQIPVHAAVSETVELAGKLKRVRWKKMVNAILRSIDRLQNEDLATTPQANTIPLSTDRYRCLNTDLFEDPKDNPAGYLSKAFSFPESLISDWLARFGWEQTLQIAQWFNQRNKLCLRANVLKTSRDDLLEELKHEGIQASPGTEPQSIRLEEIVPLESLVGFDAGKFTIQDESAIAAGNLLNPQPGETVLDLCAAPGTKTTHLAELMYDRGTVIATDVSDDRLEKIEQNASRLGLTSIQTQLIHPQERMLDEGPFDAILVDAPCSNSGVLGKRPEARWRIEEAAIKELTEIQSHLLHLALDHLKPGGRLVYSTCSFDPRENEDLLQSVLRDYPDRKIVQENRHIPGVPSDGGYQGLVQ</sequence>
<dbReference type="EC" id="2.1.1.176" evidence="7"/>
<comment type="similarity">
    <text evidence="5">Belongs to the class I-like SAM-binding methyltransferase superfamily. RsmB/NOP family.</text>
</comment>
<feature type="binding site" evidence="5">
    <location>
        <position position="384"/>
    </location>
    <ligand>
        <name>S-adenosyl-L-methionine</name>
        <dbReference type="ChEBI" id="CHEBI:59789"/>
    </ligand>
</feature>
<accession>A0A517RK08</accession>
<dbReference type="CDD" id="cd02440">
    <property type="entry name" value="AdoMet_MTases"/>
    <property type="match status" value="1"/>
</dbReference>
<dbReference type="RefSeq" id="WP_145219423.1">
    <property type="nucleotide sequence ID" value="NZ_CP036269.1"/>
</dbReference>
<keyword evidence="3 5" id="KW-0949">S-adenosyl-L-methionine</keyword>
<dbReference type="PANTHER" id="PTHR22807">
    <property type="entry name" value="NOP2 YEAST -RELATED NOL1/NOP2/FMU SUN DOMAIN-CONTAINING"/>
    <property type="match status" value="1"/>
</dbReference>
<dbReference type="SUPFAM" id="SSF53335">
    <property type="entry name" value="S-adenosyl-L-methionine-dependent methyltransferases"/>
    <property type="match status" value="1"/>
</dbReference>
<reference evidence="7 8" key="1">
    <citation type="submission" date="2019-02" db="EMBL/GenBank/DDBJ databases">
        <title>Deep-cultivation of Planctomycetes and their phenomic and genomic characterization uncovers novel biology.</title>
        <authorList>
            <person name="Wiegand S."/>
            <person name="Jogler M."/>
            <person name="Boedeker C."/>
            <person name="Pinto D."/>
            <person name="Vollmers J."/>
            <person name="Rivas-Marin E."/>
            <person name="Kohn T."/>
            <person name="Peeters S.H."/>
            <person name="Heuer A."/>
            <person name="Rast P."/>
            <person name="Oberbeckmann S."/>
            <person name="Bunk B."/>
            <person name="Jeske O."/>
            <person name="Meyerdierks A."/>
            <person name="Storesund J.E."/>
            <person name="Kallscheuer N."/>
            <person name="Luecker S."/>
            <person name="Lage O.M."/>
            <person name="Pohl T."/>
            <person name="Merkel B.J."/>
            <person name="Hornburger P."/>
            <person name="Mueller R.-W."/>
            <person name="Bruemmer F."/>
            <person name="Labrenz M."/>
            <person name="Spormann A.M."/>
            <person name="Op den Camp H."/>
            <person name="Overmann J."/>
            <person name="Amann R."/>
            <person name="Jetten M.S.M."/>
            <person name="Mascher T."/>
            <person name="Medema M.H."/>
            <person name="Devos D.P."/>
            <person name="Kaster A.-K."/>
            <person name="Ovreas L."/>
            <person name="Rohde M."/>
            <person name="Galperin M.Y."/>
            <person name="Jogler C."/>
        </authorList>
    </citation>
    <scope>NUCLEOTIDE SEQUENCE [LARGE SCALE GENOMIC DNA]</scope>
    <source>
        <strain evidence="7 8">Pan241w</strain>
    </source>
</reference>
<dbReference type="Gene3D" id="3.30.70.1170">
    <property type="entry name" value="Sun protein, domain 3"/>
    <property type="match status" value="1"/>
</dbReference>
<keyword evidence="4 5" id="KW-0694">RNA-binding</keyword>
<dbReference type="GO" id="GO:0001510">
    <property type="term" value="P:RNA methylation"/>
    <property type="evidence" value="ECO:0007669"/>
    <property type="project" value="InterPro"/>
</dbReference>
<feature type="binding site" evidence="5">
    <location>
        <position position="340"/>
    </location>
    <ligand>
        <name>S-adenosyl-L-methionine</name>
        <dbReference type="ChEBI" id="CHEBI:59789"/>
    </ligand>
</feature>
<protein>
    <submittedName>
        <fullName evidence="7">Ribosomal RNA small subunit methyltransferase B</fullName>
        <ecNumber evidence="7">2.1.1.176</ecNumber>
    </submittedName>
</protein>
<dbReference type="InterPro" id="IPR049560">
    <property type="entry name" value="MeTrfase_RsmB-F_NOP2_cat"/>
</dbReference>
<dbReference type="KEGG" id="gaz:Pan241w_42900"/>
<dbReference type="OrthoDB" id="9810297at2"/>
<keyword evidence="1 5" id="KW-0489">Methyltransferase</keyword>
<dbReference type="Gene3D" id="3.40.50.150">
    <property type="entry name" value="Vaccinia Virus protein VP39"/>
    <property type="match status" value="1"/>
</dbReference>
<feature type="domain" description="SAM-dependent MTase RsmB/NOP-type" evidence="6">
    <location>
        <begin position="227"/>
        <end position="481"/>
    </location>
</feature>
<dbReference type="GO" id="GO:0003723">
    <property type="term" value="F:RNA binding"/>
    <property type="evidence" value="ECO:0007669"/>
    <property type="project" value="UniProtKB-UniRule"/>
</dbReference>
<evidence type="ECO:0000256" key="2">
    <source>
        <dbReference type="ARBA" id="ARBA00022679"/>
    </source>
</evidence>
<dbReference type="InterPro" id="IPR054728">
    <property type="entry name" value="RsmB-like_ferredoxin"/>
</dbReference>
<dbReference type="PANTHER" id="PTHR22807:SF53">
    <property type="entry name" value="RIBOSOMAL RNA SMALL SUBUNIT METHYLTRANSFERASE B-RELATED"/>
    <property type="match status" value="1"/>
</dbReference>
<dbReference type="Pfam" id="PF01189">
    <property type="entry name" value="Methyltr_RsmB-F"/>
    <property type="match status" value="1"/>
</dbReference>
<dbReference type="SUPFAM" id="SSF48013">
    <property type="entry name" value="NusB-like"/>
    <property type="match status" value="1"/>
</dbReference>
<dbReference type="InterPro" id="IPR001678">
    <property type="entry name" value="MeTrfase_RsmB-F_NOP2_dom"/>
</dbReference>
<dbReference type="Pfam" id="PF01029">
    <property type="entry name" value="NusB"/>
    <property type="match status" value="1"/>
</dbReference>
<evidence type="ECO:0000256" key="3">
    <source>
        <dbReference type="ARBA" id="ARBA00022691"/>
    </source>
</evidence>
<dbReference type="InterPro" id="IPR023267">
    <property type="entry name" value="RCMT"/>
</dbReference>
<name>A0A517RK08_9PLAN</name>
<evidence type="ECO:0000259" key="6">
    <source>
        <dbReference type="PROSITE" id="PS51686"/>
    </source>
</evidence>
<dbReference type="Proteomes" id="UP000317171">
    <property type="component" value="Chromosome"/>
</dbReference>
<evidence type="ECO:0000256" key="1">
    <source>
        <dbReference type="ARBA" id="ARBA00022603"/>
    </source>
</evidence>